<reference evidence="2" key="3">
    <citation type="submission" date="2025-09" db="UniProtKB">
        <authorList>
            <consortium name="Ensembl"/>
        </authorList>
    </citation>
    <scope>IDENTIFICATION</scope>
</reference>
<keyword evidence="1" id="KW-0175">Coiled coil</keyword>
<dbReference type="PANTHER" id="PTHR33488:SF2">
    <property type="entry name" value="EARLY ENDOSOME ANTIGEN 1-LIKE"/>
    <property type="match status" value="1"/>
</dbReference>
<keyword evidence="3" id="KW-1185">Reference proteome</keyword>
<gene>
    <name evidence="2" type="primary">LOC115046477</name>
</gene>
<evidence type="ECO:0000256" key="1">
    <source>
        <dbReference type="SAM" id="Coils"/>
    </source>
</evidence>
<sequence>MDAQIAKVTQKLTTADEVRENTRMLMQPYTNWEKFLAPAPLSIAIMGELVFISSCGDFSINKNPPVGGFKFIKHPESFRACLMQICNKSWHAFNEADKNMNEIRIHTGTIPDYIKSAVHVLFNGSDEVVQSLFPVQLQNIRTIAKTCLDLAVNTENKFSDVINLIHELLEASVKARRLYGEDLKEVQFKLEQTKLREQEALRMKEESKKAMEALSEQMDEAQKAYKEAMESLPSGWEMIAMDFVEGLTSSLTTVISGFTSLFSMFKKTPQSAAGQNYSGQTTDWISQIKVCSKSDVILGMAMSLKAYVDQNKINWDTLYDQENECVKTAMALSQFKRVSGELEQMPHDELCEKALSLCKEGINICVKLNKYTPGTKLDMKRTQELIAGIVQLNDEALVFDSMCKSLSGTPALTPKPPMAYKMETNSGNMSASQRASDNARFRIEQNREQLERARKAHEKSMESMEKNQEELTEILIEMQRCKLEEVDFKTTIEMLKKGLSAMGRVKEQWENMVHFFQMVSGIVRTSLSGPMLEFADQSKSVQTLPYDKRLFTKDILYKQAFQASNIANLVHMIAGTYTQVSNNFLMDRVSSLGRLMAMDKDEPEFEEERKKLQRSCEAAQKGILALAYANKKQFEDNTNARMLKIDNQLKALLPATSPQETMKIKELVKSGFEDEEDYV</sequence>
<dbReference type="OrthoDB" id="5406275at2759"/>
<dbReference type="OMA" id="IKASAMF"/>
<proteinExistence type="predicted"/>
<organism evidence="2 3">
    <name type="scientific">Echeneis naucrates</name>
    <name type="common">Live sharksucker</name>
    <dbReference type="NCBI Taxonomy" id="173247"/>
    <lineage>
        <taxon>Eukaryota</taxon>
        <taxon>Metazoa</taxon>
        <taxon>Chordata</taxon>
        <taxon>Craniata</taxon>
        <taxon>Vertebrata</taxon>
        <taxon>Euteleostomi</taxon>
        <taxon>Actinopterygii</taxon>
        <taxon>Neopterygii</taxon>
        <taxon>Teleostei</taxon>
        <taxon>Neoteleostei</taxon>
        <taxon>Acanthomorphata</taxon>
        <taxon>Carangaria</taxon>
        <taxon>Carangiformes</taxon>
        <taxon>Echeneidae</taxon>
        <taxon>Echeneis</taxon>
    </lineage>
</organism>
<evidence type="ECO:0000313" key="2">
    <source>
        <dbReference type="Ensembl" id="ENSENLP00000032881.1"/>
    </source>
</evidence>
<name>A0A665VMD7_ECHNA</name>
<feature type="coiled-coil region" evidence="1">
    <location>
        <begin position="436"/>
        <end position="484"/>
    </location>
</feature>
<dbReference type="PANTHER" id="PTHR33488">
    <property type="entry name" value="ZGC:162509"/>
    <property type="match status" value="1"/>
</dbReference>
<dbReference type="Proteomes" id="UP000472264">
    <property type="component" value="Chromosome 7"/>
</dbReference>
<feature type="coiled-coil region" evidence="1">
    <location>
        <begin position="197"/>
        <end position="231"/>
    </location>
</feature>
<dbReference type="RefSeq" id="XP_029362737.1">
    <property type="nucleotide sequence ID" value="XM_029506877.1"/>
</dbReference>
<dbReference type="Ensembl" id="ENSENLT00000033808.1">
    <property type="protein sequence ID" value="ENSENLP00000032881.1"/>
    <property type="gene ID" value="ENSENLG00000014525.1"/>
</dbReference>
<protein>
    <submittedName>
        <fullName evidence="2">Uncharacterized LOC115046477</fullName>
    </submittedName>
</protein>
<dbReference type="AlphaFoldDB" id="A0A665VMD7"/>
<reference evidence="2" key="1">
    <citation type="submission" date="2021-04" db="EMBL/GenBank/DDBJ databases">
        <authorList>
            <consortium name="Wellcome Sanger Institute Data Sharing"/>
        </authorList>
    </citation>
    <scope>NUCLEOTIDE SEQUENCE [LARGE SCALE GENOMIC DNA]</scope>
</reference>
<reference evidence="2" key="2">
    <citation type="submission" date="2025-08" db="UniProtKB">
        <authorList>
            <consortium name="Ensembl"/>
        </authorList>
    </citation>
    <scope>IDENTIFICATION</scope>
</reference>
<accession>A0A665VMD7</accession>
<dbReference type="GeneID" id="115046477"/>
<evidence type="ECO:0000313" key="3">
    <source>
        <dbReference type="Proteomes" id="UP000472264"/>
    </source>
</evidence>
<dbReference type="InParanoid" id="A0A665VMD7"/>